<proteinExistence type="predicted"/>
<evidence type="ECO:0000313" key="1">
    <source>
        <dbReference type="EMBL" id="ENX08068.1"/>
    </source>
</evidence>
<dbReference type="AlphaFoldDB" id="N9MHN5"/>
<name>N9MHN5_9GAMM</name>
<dbReference type="RefSeq" id="WP_005236231.1">
    <property type="nucleotide sequence ID" value="NZ_CP083658.1"/>
</dbReference>
<evidence type="ECO:0000313" key="2">
    <source>
        <dbReference type="Proteomes" id="UP000013101"/>
    </source>
</evidence>
<protein>
    <submittedName>
        <fullName evidence="1">Uncharacterized protein</fullName>
    </submittedName>
</protein>
<dbReference type="HOGENOM" id="CLU_2839751_0_0_6"/>
<dbReference type="Proteomes" id="UP000013101">
    <property type="component" value="Unassembled WGS sequence"/>
</dbReference>
<dbReference type="EMBL" id="APRS01000014">
    <property type="protein sequence ID" value="ENX08068.1"/>
    <property type="molecule type" value="Genomic_DNA"/>
</dbReference>
<sequence length="65" mass="7385">MDTLDVQVANRDAVDLTDDQINELLYECGYSMSQDDDPLANEPILIFMDIGDFSLEDEDEDIVLK</sequence>
<gene>
    <name evidence="1" type="ORF">F897_02475</name>
</gene>
<organism evidence="1 2">
    <name type="scientific">Acinetobacter variabilis</name>
    <dbReference type="NCBI Taxonomy" id="70346"/>
    <lineage>
        <taxon>Bacteria</taxon>
        <taxon>Pseudomonadati</taxon>
        <taxon>Pseudomonadota</taxon>
        <taxon>Gammaproteobacteria</taxon>
        <taxon>Moraxellales</taxon>
        <taxon>Moraxellaceae</taxon>
        <taxon>Acinetobacter</taxon>
    </lineage>
</organism>
<comment type="caution">
    <text evidence="1">The sequence shown here is derived from an EMBL/GenBank/DDBJ whole genome shotgun (WGS) entry which is preliminary data.</text>
</comment>
<dbReference type="STRING" id="70346.F897_02475"/>
<accession>N9MHN5</accession>
<reference evidence="1 2" key="1">
    <citation type="submission" date="2013-02" db="EMBL/GenBank/DDBJ databases">
        <title>The Genome Sequence of Acinetobacter sp. NIPH 2171.</title>
        <authorList>
            <consortium name="The Broad Institute Genome Sequencing Platform"/>
            <consortium name="The Broad Institute Genome Sequencing Center for Infectious Disease"/>
            <person name="Cerqueira G."/>
            <person name="Feldgarden M."/>
            <person name="Courvalin P."/>
            <person name="Perichon B."/>
            <person name="Grillot-Courvalin C."/>
            <person name="Clermont D."/>
            <person name="Rocha E."/>
            <person name="Yoon E.-J."/>
            <person name="Nemec A."/>
            <person name="Walker B."/>
            <person name="Young S.K."/>
            <person name="Zeng Q."/>
            <person name="Gargeya S."/>
            <person name="Fitzgerald M."/>
            <person name="Haas B."/>
            <person name="Abouelleil A."/>
            <person name="Alvarado L."/>
            <person name="Arachchi H.M."/>
            <person name="Berlin A.M."/>
            <person name="Chapman S.B."/>
            <person name="Dewar J."/>
            <person name="Goldberg J."/>
            <person name="Griggs A."/>
            <person name="Gujja S."/>
            <person name="Hansen M."/>
            <person name="Howarth C."/>
            <person name="Imamovic A."/>
            <person name="Larimer J."/>
            <person name="McCowan C."/>
            <person name="Murphy C."/>
            <person name="Neiman D."/>
            <person name="Pearson M."/>
            <person name="Priest M."/>
            <person name="Roberts A."/>
            <person name="Saif S."/>
            <person name="Shea T."/>
            <person name="Sisk P."/>
            <person name="Sykes S."/>
            <person name="Wortman J."/>
            <person name="Nusbaum C."/>
            <person name="Birren B."/>
        </authorList>
    </citation>
    <scope>NUCLEOTIDE SEQUENCE [LARGE SCALE GENOMIC DNA]</scope>
    <source>
        <strain evidence="1 2">NIPH 2171</strain>
    </source>
</reference>